<dbReference type="InterPro" id="IPR036412">
    <property type="entry name" value="HAD-like_sf"/>
</dbReference>
<dbReference type="SFLD" id="SFLDS00003">
    <property type="entry name" value="Haloacid_Dehalogenase"/>
    <property type="match status" value="1"/>
</dbReference>
<dbReference type="PANTHER" id="PTHR43481">
    <property type="entry name" value="FRUCTOSE-1-PHOSPHATE PHOSPHATASE"/>
    <property type="match status" value="1"/>
</dbReference>
<proteinExistence type="predicted"/>
<evidence type="ECO:0000313" key="1">
    <source>
        <dbReference type="EMBL" id="CED90540.1"/>
    </source>
</evidence>
<dbReference type="GO" id="GO:0050308">
    <property type="term" value="F:sugar-phosphatase activity"/>
    <property type="evidence" value="ECO:0007669"/>
    <property type="project" value="TreeGrafter"/>
</dbReference>
<protein>
    <submittedName>
        <fullName evidence="1">Haloacid dehalogenase-like hydrolase</fullName>
    </submittedName>
</protein>
<dbReference type="AlphaFoldDB" id="A0A1L7RKD0"/>
<keyword evidence="1" id="KW-0378">Hydrolase</keyword>
<accession>A0A1L7RKD0</accession>
<dbReference type="EMBL" id="LK995474">
    <property type="protein sequence ID" value="CED90540.1"/>
    <property type="molecule type" value="Genomic_DNA"/>
</dbReference>
<dbReference type="SFLD" id="SFLDG01129">
    <property type="entry name" value="C1.5:_HAD__Beta-PGM__Phosphata"/>
    <property type="match status" value="1"/>
</dbReference>
<dbReference type="InterPro" id="IPR023214">
    <property type="entry name" value="HAD_sf"/>
</dbReference>
<sequence>MSDSGRYVRGVLWDMDGTLINSQPFWDESFRRRCEAAGGTVTAAQVTALEGASIRRTHELIAATGAAPGPDAPAAEAIFTGMAADVEAAVKANPPLVPGAREITQTLLEVGLAQVIVTQSPRPIVEAVAHALGDVFAGLITGDDGLPGKPDRAPYAAGMRLLGLSEDQCVVVEDSATGAASARSNDLRVIQIGGRKHFPADPGLVVVPDLKAVTPHLLLWAEP</sequence>
<reference evidence="1" key="1">
    <citation type="submission" date="2014-07" db="EMBL/GenBank/DDBJ databases">
        <authorList>
            <person name="Zhang J.E."/>
            <person name="Yang H."/>
            <person name="Guo J."/>
            <person name="Deng Z."/>
            <person name="Luo H."/>
            <person name="Luo M."/>
            <person name="Zhao B."/>
        </authorList>
    </citation>
    <scope>NUCLEOTIDE SEQUENCE</scope>
    <source>
        <strain evidence="1">AM4</strain>
    </source>
</reference>
<dbReference type="SUPFAM" id="SSF56784">
    <property type="entry name" value="HAD-like"/>
    <property type="match status" value="1"/>
</dbReference>
<dbReference type="Gene3D" id="3.40.50.1000">
    <property type="entry name" value="HAD superfamily/HAD-like"/>
    <property type="match status" value="1"/>
</dbReference>
<name>A0A1L7RKD0_9ACTO</name>
<dbReference type="InterPro" id="IPR023198">
    <property type="entry name" value="PGP-like_dom2"/>
</dbReference>
<dbReference type="CDD" id="cd07505">
    <property type="entry name" value="HAD_BPGM-like"/>
    <property type="match status" value="1"/>
</dbReference>
<dbReference type="Gene3D" id="1.10.150.240">
    <property type="entry name" value="Putative phosphatase, domain 2"/>
    <property type="match status" value="1"/>
</dbReference>
<organism evidence="1">
    <name type="scientific">Actinomyces succiniciruminis</name>
    <dbReference type="NCBI Taxonomy" id="1522002"/>
    <lineage>
        <taxon>Bacteria</taxon>
        <taxon>Bacillati</taxon>
        <taxon>Actinomycetota</taxon>
        <taxon>Actinomycetes</taxon>
        <taxon>Actinomycetales</taxon>
        <taxon>Actinomycetaceae</taxon>
        <taxon>Actinomyces</taxon>
    </lineage>
</organism>
<dbReference type="RefSeq" id="WP_210579029.1">
    <property type="nucleotide sequence ID" value="NZ_LK995474.1"/>
</dbReference>
<dbReference type="PANTHER" id="PTHR43481:SF4">
    <property type="entry name" value="GLYCEROL-1-PHOSPHATE PHOSPHOHYDROLASE 1-RELATED"/>
    <property type="match status" value="1"/>
</dbReference>
<gene>
    <name evidence="1" type="ORF">AAM4_0645</name>
</gene>
<dbReference type="Pfam" id="PF00702">
    <property type="entry name" value="Hydrolase"/>
    <property type="match status" value="1"/>
</dbReference>
<dbReference type="InterPro" id="IPR051806">
    <property type="entry name" value="HAD-like_SPP"/>
</dbReference>